<dbReference type="AlphaFoldDB" id="A0AA35QZP3"/>
<evidence type="ECO:0000313" key="1">
    <source>
        <dbReference type="EMBL" id="CAI7996843.1"/>
    </source>
</evidence>
<comment type="caution">
    <text evidence="1">The sequence shown here is derived from an EMBL/GenBank/DDBJ whole genome shotgun (WGS) entry which is preliminary data.</text>
</comment>
<proteinExistence type="predicted"/>
<organism evidence="1 2">
    <name type="scientific">Geodia barretti</name>
    <name type="common">Barrett's horny sponge</name>
    <dbReference type="NCBI Taxonomy" id="519541"/>
    <lineage>
        <taxon>Eukaryota</taxon>
        <taxon>Metazoa</taxon>
        <taxon>Porifera</taxon>
        <taxon>Demospongiae</taxon>
        <taxon>Heteroscleromorpha</taxon>
        <taxon>Tetractinellida</taxon>
        <taxon>Astrophorina</taxon>
        <taxon>Geodiidae</taxon>
        <taxon>Geodia</taxon>
    </lineage>
</organism>
<reference evidence="1" key="1">
    <citation type="submission" date="2023-03" db="EMBL/GenBank/DDBJ databases">
        <authorList>
            <person name="Steffen K."/>
            <person name="Cardenas P."/>
        </authorList>
    </citation>
    <scope>NUCLEOTIDE SEQUENCE</scope>
</reference>
<sequence length="100" mass="11189">MFYGTGRKECDPKDKNVVNFSFCDDTPHLSDAFGEGEKDTLTIIDGDNIPPNKFAVGVSMSGKTIYVANAKSKMKHVIIPKPNYWISDRNEVTEGMYVHD</sequence>
<accession>A0AA35QZP3</accession>
<dbReference type="Proteomes" id="UP001174909">
    <property type="component" value="Unassembled WGS sequence"/>
</dbReference>
<dbReference type="EMBL" id="CASHTH010000282">
    <property type="protein sequence ID" value="CAI7996843.1"/>
    <property type="molecule type" value="Genomic_DNA"/>
</dbReference>
<keyword evidence="2" id="KW-1185">Reference proteome</keyword>
<evidence type="ECO:0000313" key="2">
    <source>
        <dbReference type="Proteomes" id="UP001174909"/>
    </source>
</evidence>
<protein>
    <submittedName>
        <fullName evidence="1">Protein RhiA</fullName>
    </submittedName>
</protein>
<name>A0AA35QZP3_GEOBA</name>
<gene>
    <name evidence="1" type="ORF">GBAR_LOCUS1978</name>
</gene>